<dbReference type="OrthoDB" id="9763949at2"/>
<comment type="pathway">
    <text evidence="1">Amino-sugar metabolism; 1,6-anhydro-N-acetylmuramate degradation.</text>
</comment>
<gene>
    <name evidence="1" type="primary">anmK</name>
    <name evidence="2" type="ORF">C9J01_18055</name>
</gene>
<evidence type="ECO:0000256" key="1">
    <source>
        <dbReference type="HAMAP-Rule" id="MF_01270"/>
    </source>
</evidence>
<comment type="pathway">
    <text evidence="1">Cell wall biogenesis; peptidoglycan recycling.</text>
</comment>
<dbReference type="GO" id="GO:0016773">
    <property type="term" value="F:phosphotransferase activity, alcohol group as acceptor"/>
    <property type="evidence" value="ECO:0007669"/>
    <property type="project" value="UniProtKB-UniRule"/>
</dbReference>
<comment type="catalytic activity">
    <reaction evidence="1">
        <text>1,6-anhydro-N-acetyl-beta-muramate + ATP + H2O = N-acetyl-D-muramate 6-phosphate + ADP + H(+)</text>
        <dbReference type="Rhea" id="RHEA:24952"/>
        <dbReference type="ChEBI" id="CHEBI:15377"/>
        <dbReference type="ChEBI" id="CHEBI:15378"/>
        <dbReference type="ChEBI" id="CHEBI:30616"/>
        <dbReference type="ChEBI" id="CHEBI:58690"/>
        <dbReference type="ChEBI" id="CHEBI:58722"/>
        <dbReference type="ChEBI" id="CHEBI:456216"/>
        <dbReference type="EC" id="2.7.1.170"/>
    </reaction>
</comment>
<evidence type="ECO:0000313" key="3">
    <source>
        <dbReference type="Proteomes" id="UP000241346"/>
    </source>
</evidence>
<dbReference type="HAMAP" id="MF_01270">
    <property type="entry name" value="AnhMurNAc_kinase"/>
    <property type="match status" value="1"/>
</dbReference>
<dbReference type="EC" id="2.7.1.170" evidence="1"/>
<evidence type="ECO:0000313" key="2">
    <source>
        <dbReference type="EMBL" id="PSW10902.1"/>
    </source>
</evidence>
<comment type="caution">
    <text evidence="2">The sequence shown here is derived from an EMBL/GenBank/DDBJ whole genome shotgun (WGS) entry which is preliminary data.</text>
</comment>
<proteinExistence type="inferred from homology"/>
<dbReference type="UniPathway" id="UPA00343"/>
<dbReference type="EMBL" id="PYMB01000009">
    <property type="protein sequence ID" value="PSW10902.1"/>
    <property type="molecule type" value="Genomic_DNA"/>
</dbReference>
<dbReference type="CDD" id="cd24050">
    <property type="entry name" value="ASKHA_NBD_ANMK"/>
    <property type="match status" value="1"/>
</dbReference>
<name>A0A2T3NB35_9GAMM</name>
<dbReference type="PANTHER" id="PTHR30605:SF0">
    <property type="entry name" value="ANHYDRO-N-ACETYLMURAMIC ACID KINASE"/>
    <property type="match status" value="1"/>
</dbReference>
<dbReference type="Proteomes" id="UP000241346">
    <property type="component" value="Unassembled WGS sequence"/>
</dbReference>
<keyword evidence="1" id="KW-0547">Nucleotide-binding</keyword>
<protein>
    <recommendedName>
        <fullName evidence="1">Anhydro-N-acetylmuramic acid kinase</fullName>
        <ecNumber evidence="1">2.7.1.170</ecNumber>
    </recommendedName>
    <alternativeName>
        <fullName evidence="1">AnhMurNAc kinase</fullName>
    </alternativeName>
</protein>
<dbReference type="PANTHER" id="PTHR30605">
    <property type="entry name" value="ANHYDRO-N-ACETYLMURAMIC ACID KINASE"/>
    <property type="match status" value="1"/>
</dbReference>
<dbReference type="GO" id="GO:0009254">
    <property type="term" value="P:peptidoglycan turnover"/>
    <property type="evidence" value="ECO:0007669"/>
    <property type="project" value="UniProtKB-UniRule"/>
</dbReference>
<dbReference type="GO" id="GO:0005524">
    <property type="term" value="F:ATP binding"/>
    <property type="evidence" value="ECO:0007669"/>
    <property type="project" value="UniProtKB-UniRule"/>
</dbReference>
<accession>A0A2T3NB35</accession>
<dbReference type="GO" id="GO:0006040">
    <property type="term" value="P:amino sugar metabolic process"/>
    <property type="evidence" value="ECO:0007669"/>
    <property type="project" value="InterPro"/>
</dbReference>
<organism evidence="2 3">
    <name type="scientific">Photobacterium rosenbergii</name>
    <dbReference type="NCBI Taxonomy" id="294936"/>
    <lineage>
        <taxon>Bacteria</taxon>
        <taxon>Pseudomonadati</taxon>
        <taxon>Pseudomonadota</taxon>
        <taxon>Gammaproteobacteria</taxon>
        <taxon>Vibrionales</taxon>
        <taxon>Vibrionaceae</taxon>
        <taxon>Photobacterium</taxon>
    </lineage>
</organism>
<dbReference type="NCBIfam" id="NF007139">
    <property type="entry name" value="PRK09585.1-3"/>
    <property type="match status" value="1"/>
</dbReference>
<feature type="binding site" evidence="1">
    <location>
        <begin position="12"/>
        <end position="19"/>
    </location>
    <ligand>
        <name>ATP</name>
        <dbReference type="ChEBI" id="CHEBI:30616"/>
    </ligand>
</feature>
<reference evidence="2 3" key="1">
    <citation type="submission" date="2018-03" db="EMBL/GenBank/DDBJ databases">
        <title>Whole genome sequencing of Histamine producing bacteria.</title>
        <authorList>
            <person name="Butler K."/>
        </authorList>
    </citation>
    <scope>NUCLEOTIDE SEQUENCE [LARGE SCALE GENOMIC DNA]</scope>
    <source>
        <strain evidence="2 3">DSM 19138</strain>
    </source>
</reference>
<dbReference type="InterPro" id="IPR043129">
    <property type="entry name" value="ATPase_NBD"/>
</dbReference>
<dbReference type="Gene3D" id="3.30.420.40">
    <property type="match status" value="2"/>
</dbReference>
<dbReference type="Pfam" id="PF03702">
    <property type="entry name" value="AnmK"/>
    <property type="match status" value="1"/>
</dbReference>
<dbReference type="AlphaFoldDB" id="A0A2T3NB35"/>
<dbReference type="GO" id="GO:0097175">
    <property type="term" value="P:1,6-anhydro-N-acetyl-beta-muramic acid catabolic process"/>
    <property type="evidence" value="ECO:0007669"/>
    <property type="project" value="UniProtKB-UniRule"/>
</dbReference>
<keyword evidence="1" id="KW-0119">Carbohydrate metabolism</keyword>
<keyword evidence="1" id="KW-0067">ATP-binding</keyword>
<dbReference type="GO" id="GO:0016301">
    <property type="term" value="F:kinase activity"/>
    <property type="evidence" value="ECO:0007669"/>
    <property type="project" value="UniProtKB-KW"/>
</dbReference>
<comment type="function">
    <text evidence="1">Catalyzes the specific phosphorylation of 1,6-anhydro-N-acetylmuramic acid (anhMurNAc) with the simultaneous cleavage of the 1,6-anhydro ring, generating MurNAc-6-P. Is required for the utilization of anhMurNAc either imported from the medium or derived from its own cell wall murein, and thus plays a role in cell wall recycling.</text>
</comment>
<dbReference type="NCBIfam" id="NF007148">
    <property type="entry name" value="PRK09585.3-2"/>
    <property type="match status" value="1"/>
</dbReference>
<dbReference type="InterPro" id="IPR005338">
    <property type="entry name" value="Anhydro_N_Ac-Mur_kinase"/>
</dbReference>
<keyword evidence="1" id="KW-0808">Transferase</keyword>
<comment type="similarity">
    <text evidence="1">Belongs to the anhydro-N-acetylmuramic acid kinase family.</text>
</comment>
<keyword evidence="1 2" id="KW-0418">Kinase</keyword>
<sequence>MARELYIGVMSGTSLDGVDTALVAFETGPEAGIERQAEQSSRPELLATDAFPMPDCLKSALLDVCMGQETNLKQIGQLDHQLGHLFADAVNQLLDKAGIEPSEVTAVGNHGQTVFHQPDGDYPFTMQLGDANIVAAKTGITTVADFRRKDMALGGQGAPLVPAFHKGLFSQQDSTTVVLNIGGIANISVLQPGQPVIGYDTGPGNMLMDAWVYLHHGQKYDKDGAFAASGTVNPALLAELMADPYLSRQYPKSTGREHYNLPWLEGQLNGLTEDVSEPDVQATLLQFTAQTIAEQVARFAQGHQPQLLVCGGGVNNPQLMQRLAELLPDWSVGNTRDAGIDPDYMEAMAFAWLARQRIHGLPSNVPEVTGASALASLGVVYPV</sequence>
<dbReference type="RefSeq" id="WP_107299537.1">
    <property type="nucleotide sequence ID" value="NZ_PYMB01000009.1"/>
</dbReference>
<dbReference type="UniPathway" id="UPA00544"/>
<dbReference type="SUPFAM" id="SSF53067">
    <property type="entry name" value="Actin-like ATPase domain"/>
    <property type="match status" value="1"/>
</dbReference>